<reference evidence="1" key="1">
    <citation type="submission" date="2020-02" db="EMBL/GenBank/DDBJ databases">
        <authorList>
            <person name="Meier V. D."/>
        </authorList>
    </citation>
    <scope>NUCLEOTIDE SEQUENCE</scope>
    <source>
        <strain evidence="1">AVDCRST_MAG81</strain>
    </source>
</reference>
<dbReference type="InterPro" id="IPR017143">
    <property type="entry name" value="UCP037225"/>
</dbReference>
<dbReference type="AlphaFoldDB" id="A0A6J4VQU1"/>
<evidence type="ECO:0000313" key="1">
    <source>
        <dbReference type="EMBL" id="CAA9584352.1"/>
    </source>
</evidence>
<dbReference type="PIRSF" id="PIRSF037225">
    <property type="entry name" value="UCP037225"/>
    <property type="match status" value="1"/>
</dbReference>
<accession>A0A6J4VQU1</accession>
<sequence length="73" mass="8046">MAHPLTGRSIKMEQTAEYTCAYCGEPNLVFIDLSAGGLQSYVEDCQVCCQPNVLSIQVDEETLEIRVDSECEA</sequence>
<proteinExistence type="predicted"/>
<protein>
    <recommendedName>
        <fullName evidence="2">CPXCG motif-containing cysteine-rich protein</fullName>
    </recommendedName>
</protein>
<dbReference type="InterPro" id="IPR025990">
    <property type="entry name" value="zinc_ribbon_bacterial"/>
</dbReference>
<dbReference type="Pfam" id="PF14255">
    <property type="entry name" value="Zn_ribbon_21"/>
    <property type="match status" value="1"/>
</dbReference>
<evidence type="ECO:0008006" key="2">
    <source>
        <dbReference type="Google" id="ProtNLM"/>
    </source>
</evidence>
<dbReference type="EMBL" id="CADCWO010000190">
    <property type="protein sequence ID" value="CAA9584352.1"/>
    <property type="molecule type" value="Genomic_DNA"/>
</dbReference>
<name>A0A6J4VQU1_9CYAN</name>
<organism evidence="1">
    <name type="scientific">uncultured Synechococcales cyanobacterium</name>
    <dbReference type="NCBI Taxonomy" id="1936017"/>
    <lineage>
        <taxon>Bacteria</taxon>
        <taxon>Bacillati</taxon>
        <taxon>Cyanobacteriota</taxon>
        <taxon>Cyanophyceae</taxon>
        <taxon>Synechococcales</taxon>
        <taxon>environmental samples</taxon>
    </lineage>
</organism>
<gene>
    <name evidence="1" type="ORF">AVDCRST_MAG81-3578</name>
</gene>